<protein>
    <recommendedName>
        <fullName evidence="5">Secreted protein</fullName>
    </recommendedName>
</protein>
<evidence type="ECO:0000256" key="2">
    <source>
        <dbReference type="SAM" id="SignalP"/>
    </source>
</evidence>
<feature type="chain" id="PRO_5039387491" description="Secreted protein" evidence="2">
    <location>
        <begin position="33"/>
        <end position="326"/>
    </location>
</feature>
<dbReference type="RefSeq" id="WP_168937126.1">
    <property type="nucleotide sequence ID" value="NZ_JABAGA010000001.1"/>
</dbReference>
<dbReference type="AlphaFoldDB" id="A0A7X9SUX0"/>
<comment type="caution">
    <text evidence="3">The sequence shown here is derived from an EMBL/GenBank/DDBJ whole genome shotgun (WGS) entry which is preliminary data.</text>
</comment>
<sequence length="326" mass="33240">MKLFSKNQLRTHGAVRRFVVVPAVLALTVTLAACDDDQDPAASGTDTSSAAAGESGDVAGGRENGGGESGSADTAASSAARVEDVEIEDFEVGDGYYSFLLEDEQTVCSISGGATPLSGLGCFVELEDAPFDPANSVPVSLFEMTPEGAAGLTTDLHTIDRTGIETLEPGQRIEVDGISCTALGGSDFSCEANGREVVFEDGKTPDIPVVSGGAGSIQKSVEPGSDGAGSSSAKTAGATCGQVTVGSGDRSFKTVEVRKGSVDCGEILAIVSEYLNTPADSYYGGPNTRTYGDWTCAIQNPMQAQENGYDVSCGTIDGRAVGVLAN</sequence>
<evidence type="ECO:0008006" key="5">
    <source>
        <dbReference type="Google" id="ProtNLM"/>
    </source>
</evidence>
<gene>
    <name evidence="3" type="ORF">HF852_01500</name>
</gene>
<proteinExistence type="predicted"/>
<evidence type="ECO:0000313" key="4">
    <source>
        <dbReference type="Proteomes" id="UP000589552"/>
    </source>
</evidence>
<feature type="compositionally biased region" description="Low complexity" evidence="1">
    <location>
        <begin position="224"/>
        <end position="236"/>
    </location>
</feature>
<reference evidence="3 4" key="1">
    <citation type="submission" date="2020-04" db="EMBL/GenBank/DDBJ databases">
        <authorList>
            <person name="Hitch T.C.A."/>
            <person name="Wylensek D."/>
            <person name="Clavel T."/>
        </authorList>
    </citation>
    <scope>NUCLEOTIDE SEQUENCE [LARGE SCALE GENOMIC DNA]</scope>
    <source>
        <strain evidence="3 4">BL-383-APC-2I</strain>
    </source>
</reference>
<organism evidence="3 4">
    <name type="scientific">Corynebacterium xerosis</name>
    <dbReference type="NCBI Taxonomy" id="1725"/>
    <lineage>
        <taxon>Bacteria</taxon>
        <taxon>Bacillati</taxon>
        <taxon>Actinomycetota</taxon>
        <taxon>Actinomycetes</taxon>
        <taxon>Mycobacteriales</taxon>
        <taxon>Corynebacteriaceae</taxon>
        <taxon>Corynebacterium</taxon>
    </lineage>
</organism>
<name>A0A7X9SUX0_9CORY</name>
<feature type="compositionally biased region" description="Low complexity" evidence="1">
    <location>
        <begin position="41"/>
        <end position="57"/>
    </location>
</feature>
<feature type="region of interest" description="Disordered" evidence="1">
    <location>
        <begin position="36"/>
        <end position="80"/>
    </location>
</feature>
<feature type="compositionally biased region" description="Gly residues" evidence="1">
    <location>
        <begin position="58"/>
        <end position="69"/>
    </location>
</feature>
<dbReference type="PROSITE" id="PS51257">
    <property type="entry name" value="PROKAR_LIPOPROTEIN"/>
    <property type="match status" value="1"/>
</dbReference>
<feature type="region of interest" description="Disordered" evidence="1">
    <location>
        <begin position="209"/>
        <end position="236"/>
    </location>
</feature>
<evidence type="ECO:0000313" key="3">
    <source>
        <dbReference type="EMBL" id="NMF08292.1"/>
    </source>
</evidence>
<evidence type="ECO:0000256" key="1">
    <source>
        <dbReference type="SAM" id="MobiDB-lite"/>
    </source>
</evidence>
<accession>A0A7X9SUX0</accession>
<keyword evidence="2" id="KW-0732">Signal</keyword>
<dbReference type="EMBL" id="JABAGA010000001">
    <property type="protein sequence ID" value="NMF08292.1"/>
    <property type="molecule type" value="Genomic_DNA"/>
</dbReference>
<dbReference type="Proteomes" id="UP000589552">
    <property type="component" value="Unassembled WGS sequence"/>
</dbReference>
<feature type="signal peptide" evidence="2">
    <location>
        <begin position="1"/>
        <end position="32"/>
    </location>
</feature>
<feature type="compositionally biased region" description="Low complexity" evidence="1">
    <location>
        <begin position="70"/>
        <end position="80"/>
    </location>
</feature>